<feature type="compositionally biased region" description="Low complexity" evidence="8">
    <location>
        <begin position="110"/>
        <end position="127"/>
    </location>
</feature>
<evidence type="ECO:0000256" key="1">
    <source>
        <dbReference type="ARBA" id="ARBA00004049"/>
    </source>
</evidence>
<dbReference type="EMBL" id="JAEHOE010000201">
    <property type="protein sequence ID" value="KAG2482806.1"/>
    <property type="molecule type" value="Genomic_DNA"/>
</dbReference>
<evidence type="ECO:0000256" key="5">
    <source>
        <dbReference type="ARBA" id="ARBA00023163"/>
    </source>
</evidence>
<dbReference type="InterPro" id="IPR003035">
    <property type="entry name" value="RWP-RK_dom"/>
</dbReference>
<evidence type="ECO:0000313" key="11">
    <source>
        <dbReference type="Proteomes" id="UP000612055"/>
    </source>
</evidence>
<evidence type="ECO:0000256" key="3">
    <source>
        <dbReference type="ARBA" id="ARBA00023054"/>
    </source>
</evidence>
<evidence type="ECO:0000256" key="7">
    <source>
        <dbReference type="SAM" id="Coils"/>
    </source>
</evidence>
<feature type="coiled-coil region" evidence="7">
    <location>
        <begin position="399"/>
        <end position="429"/>
    </location>
</feature>
<evidence type="ECO:0000256" key="6">
    <source>
        <dbReference type="ARBA" id="ARBA00023242"/>
    </source>
</evidence>
<dbReference type="AlphaFoldDB" id="A0A835XFL2"/>
<dbReference type="InterPro" id="IPR044607">
    <property type="entry name" value="RKD-like"/>
</dbReference>
<feature type="compositionally biased region" description="Low complexity" evidence="8">
    <location>
        <begin position="550"/>
        <end position="560"/>
    </location>
</feature>
<dbReference type="PANTHER" id="PTHR46373">
    <property type="entry name" value="PROTEIN RKD4"/>
    <property type="match status" value="1"/>
</dbReference>
<gene>
    <name evidence="10" type="ORF">HYH03_018296</name>
</gene>
<evidence type="ECO:0000256" key="2">
    <source>
        <dbReference type="ARBA" id="ARBA00023015"/>
    </source>
</evidence>
<feature type="domain" description="RWP-RK" evidence="9">
    <location>
        <begin position="596"/>
        <end position="674"/>
    </location>
</feature>
<keyword evidence="11" id="KW-1185">Reference proteome</keyword>
<comment type="caution">
    <text evidence="10">The sequence shown here is derived from an EMBL/GenBank/DDBJ whole genome shotgun (WGS) entry which is preliminary data.</text>
</comment>
<feature type="region of interest" description="Disordered" evidence="8">
    <location>
        <begin position="292"/>
        <end position="381"/>
    </location>
</feature>
<keyword evidence="4" id="KW-0238">DNA-binding</keyword>
<keyword evidence="6" id="KW-0539">Nucleus</keyword>
<organism evidence="10 11">
    <name type="scientific">Edaphochlamys debaryana</name>
    <dbReference type="NCBI Taxonomy" id="47281"/>
    <lineage>
        <taxon>Eukaryota</taxon>
        <taxon>Viridiplantae</taxon>
        <taxon>Chlorophyta</taxon>
        <taxon>core chlorophytes</taxon>
        <taxon>Chlorophyceae</taxon>
        <taxon>CS clade</taxon>
        <taxon>Chlamydomonadales</taxon>
        <taxon>Chlamydomonadales incertae sedis</taxon>
        <taxon>Edaphochlamys</taxon>
    </lineage>
</organism>
<feature type="region of interest" description="Disordered" evidence="8">
    <location>
        <begin position="462"/>
        <end position="496"/>
    </location>
</feature>
<feature type="compositionally biased region" description="Polar residues" evidence="8">
    <location>
        <begin position="329"/>
        <end position="340"/>
    </location>
</feature>
<feature type="compositionally biased region" description="Basic and acidic residues" evidence="8">
    <location>
        <begin position="470"/>
        <end position="487"/>
    </location>
</feature>
<feature type="region of interest" description="Disordered" evidence="8">
    <location>
        <begin position="1"/>
        <end position="44"/>
    </location>
</feature>
<reference evidence="10" key="1">
    <citation type="journal article" date="2020" name="bioRxiv">
        <title>Comparative genomics of Chlamydomonas.</title>
        <authorList>
            <person name="Craig R.J."/>
            <person name="Hasan A.R."/>
            <person name="Ness R.W."/>
            <person name="Keightley P.D."/>
        </authorList>
    </citation>
    <scope>NUCLEOTIDE SEQUENCE</scope>
    <source>
        <strain evidence="10">CCAP 11/70</strain>
    </source>
</reference>
<keyword evidence="3 7" id="KW-0175">Coiled coil</keyword>
<keyword evidence="2" id="KW-0805">Transcription regulation</keyword>
<evidence type="ECO:0000256" key="8">
    <source>
        <dbReference type="SAM" id="MobiDB-lite"/>
    </source>
</evidence>
<comment type="function">
    <text evidence="1">Putative transcription factor.</text>
</comment>
<feature type="region of interest" description="Disordered" evidence="8">
    <location>
        <begin position="83"/>
        <end position="174"/>
    </location>
</feature>
<name>A0A835XFL2_9CHLO</name>
<dbReference type="GO" id="GO:0003677">
    <property type="term" value="F:DNA binding"/>
    <property type="evidence" value="ECO:0007669"/>
    <property type="project" value="UniProtKB-KW"/>
</dbReference>
<protein>
    <recommendedName>
        <fullName evidence="9">RWP-RK domain-containing protein</fullName>
    </recommendedName>
</protein>
<feature type="compositionally biased region" description="Low complexity" evidence="8">
    <location>
        <begin position="139"/>
        <end position="151"/>
    </location>
</feature>
<accession>A0A835XFL2</accession>
<feature type="region of interest" description="Disordered" evidence="8">
    <location>
        <begin position="532"/>
        <end position="608"/>
    </location>
</feature>
<feature type="compositionally biased region" description="Acidic residues" evidence="8">
    <location>
        <begin position="580"/>
        <end position="597"/>
    </location>
</feature>
<evidence type="ECO:0000256" key="4">
    <source>
        <dbReference type="ARBA" id="ARBA00023125"/>
    </source>
</evidence>
<dbReference type="OrthoDB" id="552509at2759"/>
<dbReference type="Pfam" id="PF02042">
    <property type="entry name" value="RWP-RK"/>
    <property type="match status" value="1"/>
</dbReference>
<dbReference type="Proteomes" id="UP000612055">
    <property type="component" value="Unassembled WGS sequence"/>
</dbReference>
<proteinExistence type="predicted"/>
<dbReference type="PANTHER" id="PTHR46373:SF2">
    <property type="entry name" value="RWP-RK DOMAIN-CONTAINING PROTEIN"/>
    <property type="match status" value="1"/>
</dbReference>
<keyword evidence="5" id="KW-0804">Transcription</keyword>
<sequence length="718" mass="74405">MGASMARQPLTRAKPADTPRQQPPPPPLEERLQQQPRASGGEELLASQQAALLQLLASSLPRGMPRGDAAEAAVLLRALAPCPTASQGPALGAAHAPDPQHPLASPPQPQARQPSAAAGPQAEPFAAVVNDRGPPPMSRAPARPSSPTVAPQQTRPNTAPGAAHGRRVDDDVGTEEEVPALSRLRLASLLLNCLLNGEALQPRLSLLQQQAQEPRDEREEQQRLRFELQRASPQHQAAARLEARRLVAEAAAASQGPAMVDPAFGGLACPEVVAGQQQLQQQLLDAADRFAAGPRGSDVRTPAASGGGLGLGPEAPERNVQGSCGPPSTRASQVSLNPSFAASVPTAGRAGPPSGDQARASLVQPGPAGPAADARQAHRPVQAGACTDATGRLVEVLQAGEWIAAMKELEELRQQAERAQAAAASQERASALMTALLGLPGPLAAGPGSALLVSAVLQQQARDAGSLGTTRRDEAPAAKRARLEDGSNGKASLQVDSGGSVSLDVLRALAGPAATLSGPLLGQLVAPFSASPCRPSPGASPSVGPGGAPRPGAVLSCTSSGGDGGLGLPSSTSGGREGSDDADDADDMGLDDAEGDGNGESSRQRAPMPDKYRRVFELPVREAARALNVSMTHLKKKCRQYGIKRWPQRKLASLGKVWETTLADPDFTPVERMAVLATVRRNREDILADPNAPLLSSLLPVRQAQYKRAFETRVRGTR</sequence>
<evidence type="ECO:0000259" key="9">
    <source>
        <dbReference type="PROSITE" id="PS51519"/>
    </source>
</evidence>
<evidence type="ECO:0000313" key="10">
    <source>
        <dbReference type="EMBL" id="KAG2482806.1"/>
    </source>
</evidence>
<dbReference type="GO" id="GO:0003700">
    <property type="term" value="F:DNA-binding transcription factor activity"/>
    <property type="evidence" value="ECO:0007669"/>
    <property type="project" value="InterPro"/>
</dbReference>
<dbReference type="PROSITE" id="PS51519">
    <property type="entry name" value="RWP_RK"/>
    <property type="match status" value="1"/>
</dbReference>